<keyword evidence="1" id="KW-0175">Coiled coil</keyword>
<feature type="compositionally biased region" description="Basic and acidic residues" evidence="2">
    <location>
        <begin position="111"/>
        <end position="123"/>
    </location>
</feature>
<evidence type="ECO:0000313" key="4">
    <source>
        <dbReference type="Proteomes" id="UP000094043"/>
    </source>
</evidence>
<feature type="compositionally biased region" description="Basic and acidic residues" evidence="2">
    <location>
        <begin position="76"/>
        <end position="92"/>
    </location>
</feature>
<protein>
    <submittedName>
        <fullName evidence="3">Uncharacterized protein</fullName>
    </submittedName>
</protein>
<feature type="compositionally biased region" description="Low complexity" evidence="2">
    <location>
        <begin position="124"/>
        <end position="133"/>
    </location>
</feature>
<feature type="compositionally biased region" description="Basic residues" evidence="2">
    <location>
        <begin position="19"/>
        <end position="29"/>
    </location>
</feature>
<dbReference type="EMBL" id="CP143791">
    <property type="protein sequence ID" value="WVN91173.1"/>
    <property type="molecule type" value="Genomic_DNA"/>
</dbReference>
<accession>A0A1E3IIY9</accession>
<dbReference type="RefSeq" id="XP_066071873.1">
    <property type="nucleotide sequence ID" value="XM_066215776.1"/>
</dbReference>
<feature type="compositionally biased region" description="Polar residues" evidence="2">
    <location>
        <begin position="234"/>
        <end position="254"/>
    </location>
</feature>
<feature type="coiled-coil region" evidence="1">
    <location>
        <begin position="639"/>
        <end position="673"/>
    </location>
</feature>
<dbReference type="KEGG" id="cdep:91090636"/>
<feature type="compositionally biased region" description="Polar residues" evidence="2">
    <location>
        <begin position="52"/>
        <end position="67"/>
    </location>
</feature>
<feature type="region of interest" description="Disordered" evidence="2">
    <location>
        <begin position="749"/>
        <end position="768"/>
    </location>
</feature>
<feature type="region of interest" description="Disordered" evidence="2">
    <location>
        <begin position="160"/>
        <end position="254"/>
    </location>
</feature>
<evidence type="ECO:0000256" key="1">
    <source>
        <dbReference type="SAM" id="Coils"/>
    </source>
</evidence>
<dbReference type="PANTHER" id="PTHR45615:SF80">
    <property type="entry name" value="GRIP DOMAIN-CONTAINING PROTEIN"/>
    <property type="match status" value="1"/>
</dbReference>
<reference evidence="3" key="2">
    <citation type="journal article" date="2022" name="Elife">
        <title>Obligate sexual reproduction of a homothallic fungus closely related to the Cryptococcus pathogenic species complex.</title>
        <authorList>
            <person name="Passer A.R."/>
            <person name="Clancey S.A."/>
            <person name="Shea T."/>
            <person name="David-Palma M."/>
            <person name="Averette A.F."/>
            <person name="Boekhout T."/>
            <person name="Porcel B.M."/>
            <person name="Nowrousian M."/>
            <person name="Cuomo C.A."/>
            <person name="Sun S."/>
            <person name="Heitman J."/>
            <person name="Coelho M.A."/>
        </authorList>
    </citation>
    <scope>NUCLEOTIDE SEQUENCE</scope>
    <source>
        <strain evidence="3">CBS 7841</strain>
    </source>
</reference>
<keyword evidence="4" id="KW-1185">Reference proteome</keyword>
<feature type="region of interest" description="Disordered" evidence="2">
    <location>
        <begin position="685"/>
        <end position="717"/>
    </location>
</feature>
<reference evidence="3" key="1">
    <citation type="submission" date="2016-06" db="EMBL/GenBank/DDBJ databases">
        <authorList>
            <person name="Cuomo C."/>
            <person name="Litvintseva A."/>
            <person name="Heitman J."/>
            <person name="Chen Y."/>
            <person name="Sun S."/>
            <person name="Springer D."/>
            <person name="Dromer F."/>
            <person name="Young S."/>
            <person name="Zeng Q."/>
            <person name="Chapman S."/>
            <person name="Gujja S."/>
            <person name="Saif S."/>
            <person name="Birren B."/>
        </authorList>
    </citation>
    <scope>NUCLEOTIDE SEQUENCE</scope>
    <source>
        <strain evidence="3">CBS 7841</strain>
    </source>
</reference>
<dbReference type="VEuPathDB" id="FungiDB:L203_02569"/>
<organism evidence="3 4">
    <name type="scientific">Cryptococcus depauperatus CBS 7841</name>
    <dbReference type="NCBI Taxonomy" id="1295531"/>
    <lineage>
        <taxon>Eukaryota</taxon>
        <taxon>Fungi</taxon>
        <taxon>Dikarya</taxon>
        <taxon>Basidiomycota</taxon>
        <taxon>Agaricomycotina</taxon>
        <taxon>Tremellomycetes</taxon>
        <taxon>Tremellales</taxon>
        <taxon>Cryptococcaceae</taxon>
        <taxon>Cryptococcus</taxon>
    </lineage>
</organism>
<name>A0A1E3IIY9_9TREE</name>
<dbReference type="AlphaFoldDB" id="A0A1E3IIY9"/>
<evidence type="ECO:0000313" key="3">
    <source>
        <dbReference type="EMBL" id="WVN91173.1"/>
    </source>
</evidence>
<dbReference type="OrthoDB" id="10255630at2759"/>
<feature type="region of interest" description="Disordered" evidence="2">
    <location>
        <begin position="355"/>
        <end position="381"/>
    </location>
</feature>
<feature type="compositionally biased region" description="Basic and acidic residues" evidence="2">
    <location>
        <begin position="1"/>
        <end position="18"/>
    </location>
</feature>
<gene>
    <name evidence="3" type="ORF">L203_106428</name>
</gene>
<dbReference type="GeneID" id="91090636"/>
<feature type="region of interest" description="Disordered" evidence="2">
    <location>
        <begin position="1"/>
        <end position="145"/>
    </location>
</feature>
<reference evidence="3" key="3">
    <citation type="submission" date="2024-01" db="EMBL/GenBank/DDBJ databases">
        <authorList>
            <person name="Coelho M.A."/>
            <person name="David-Palma M."/>
            <person name="Shea T."/>
            <person name="Sun S."/>
            <person name="Cuomo C.A."/>
            <person name="Heitman J."/>
        </authorList>
    </citation>
    <scope>NUCLEOTIDE SEQUENCE</scope>
    <source>
        <strain evidence="3">CBS 7841</strain>
    </source>
</reference>
<proteinExistence type="predicted"/>
<feature type="compositionally biased region" description="Basic and acidic residues" evidence="2">
    <location>
        <begin position="187"/>
        <end position="211"/>
    </location>
</feature>
<evidence type="ECO:0000256" key="2">
    <source>
        <dbReference type="SAM" id="MobiDB-lite"/>
    </source>
</evidence>
<dbReference type="Proteomes" id="UP000094043">
    <property type="component" value="Chromosome 8"/>
</dbReference>
<sequence>MTEDKSKDERAKQAERARKLLAQRKKKKVTGVINSATPGSPGSAVDGAALPSTRTSLSLDDSVQTKPAENGIKAAQVERTDSQNEANERENASRAILGTELTDVSSQISKTEVDFKHSEEETPSKSQESTKQSKNNKKKVKKATAEIAQAAVQEKASVLVEVSSQNPHSIYKEGSEEEETSEGLTATDEKMREQQRIREEGEIRAVDESKTQKASNGADEDKSRYLEAQVVMDQPSQASTNVSPHSTSDTAAETSKLQEAVSLLLSERSDLQSQLLSVRLELKNALASRSLLEEGRKIMEKLENDKKNLIGRLQGAEKKAGKIPDLEADILKSKSQISILESDKESLIQEKESLQGALDKAQDSKKEQFGELEKSLERSREREASLEVEIGRLKQAQTDLTSNLKNLTKDLEDLKSSSVLTQSTLSDLQSAHETLRKTHGSLVSEHGILQQKHDGFKEKHDELHEAQKLSLTTIKSLQSTNTILQTEHATLLTKLTNTVKRAETAEKRKDALQSENEELVRQLEEVRGKVVQAMEEKAEMVEIVQSWEGNGKKWKKEREALERQLIAEKEEKDNRHAKFLSLVQNSSSQSESISTLSSQLSSLKGELAEARAAIPLPSSPIGKASSAVSVGSDELNAIKSAHSLEVSQLMERIRTLEAELYNTQKEVHTLSREVAYHTISGGVKRHFASPPETSPITGPASLGLGSPSSTSNKRLNPVDSLLPASVRHKRQVSLTALKARMQSSIITASPLRNPTGDNLDGGKQRQRSSMDVVREIGTRKQFGDEIMFCCPACYGDLIIL</sequence>
<dbReference type="PANTHER" id="PTHR45615">
    <property type="entry name" value="MYOSIN HEAVY CHAIN, NON-MUSCLE"/>
    <property type="match status" value="1"/>
</dbReference>
<feature type="coiled-coil region" evidence="1">
    <location>
        <begin position="495"/>
        <end position="613"/>
    </location>
</feature>
<feature type="compositionally biased region" description="Basic and acidic residues" evidence="2">
    <location>
        <begin position="360"/>
        <end position="381"/>
    </location>
</feature>
<feature type="compositionally biased region" description="Low complexity" evidence="2">
    <location>
        <begin position="697"/>
        <end position="711"/>
    </location>
</feature>